<keyword evidence="2" id="KW-0614">Plasmid</keyword>
<proteinExistence type="predicted"/>
<evidence type="ECO:0000313" key="2">
    <source>
        <dbReference type="EMBL" id="ABO60566.1"/>
    </source>
</evidence>
<dbReference type="EMBL" id="CP000621">
    <property type="protein sequence ID" value="ABO60566.1"/>
    <property type="molecule type" value="Genomic_DNA"/>
</dbReference>
<feature type="transmembrane region" description="Helical" evidence="1">
    <location>
        <begin position="79"/>
        <end position="104"/>
    </location>
</feature>
<dbReference type="KEGG" id="bvi:Bcep1808_7696"/>
<evidence type="ECO:0000313" key="3">
    <source>
        <dbReference type="Proteomes" id="UP000002287"/>
    </source>
</evidence>
<feature type="transmembrane region" description="Helical" evidence="1">
    <location>
        <begin position="6"/>
        <end position="25"/>
    </location>
</feature>
<gene>
    <name evidence="2" type="ordered locus">Bcep1808_7696</name>
</gene>
<feature type="transmembrane region" description="Helical" evidence="1">
    <location>
        <begin position="37"/>
        <end position="63"/>
    </location>
</feature>
<keyword evidence="1" id="KW-0812">Transmembrane</keyword>
<feature type="transmembrane region" description="Helical" evidence="1">
    <location>
        <begin position="156"/>
        <end position="179"/>
    </location>
</feature>
<keyword evidence="1" id="KW-0472">Membrane</keyword>
<name>A4JWB3_BURVG</name>
<reference evidence="2 3" key="1">
    <citation type="submission" date="2007-03" db="EMBL/GenBank/DDBJ databases">
        <title>Complete sequence of plasmid pBVIE05 of Burkholderia vietnamiensis G4.</title>
        <authorList>
            <consortium name="US DOE Joint Genome Institute"/>
            <person name="Copeland A."/>
            <person name="Lucas S."/>
            <person name="Lapidus A."/>
            <person name="Barry K."/>
            <person name="Detter J.C."/>
            <person name="Glavina del Rio T."/>
            <person name="Hammon N."/>
            <person name="Israni S."/>
            <person name="Dalin E."/>
            <person name="Tice H."/>
            <person name="Pitluck S."/>
            <person name="Chain P."/>
            <person name="Malfatti S."/>
            <person name="Shin M."/>
            <person name="Vergez L."/>
            <person name="Schmutz J."/>
            <person name="Larimer F."/>
            <person name="Land M."/>
            <person name="Hauser L."/>
            <person name="Kyrpides N."/>
            <person name="Tiedje J."/>
            <person name="Richardson P."/>
        </authorList>
    </citation>
    <scope>NUCLEOTIDE SEQUENCE [LARGE SCALE GENOMIC DNA]</scope>
    <source>
        <strain evidence="3">G4 / LMG 22486</strain>
        <plasmid evidence="2 3">pBVIE05</plasmid>
    </source>
</reference>
<protein>
    <submittedName>
        <fullName evidence="2">Uncharacterized protein</fullName>
    </submittedName>
</protein>
<geneLocation type="plasmid" evidence="2 3">
    <name>pBVIE05</name>
</geneLocation>
<dbReference type="AlphaFoldDB" id="A4JWB3"/>
<evidence type="ECO:0000256" key="1">
    <source>
        <dbReference type="SAM" id="Phobius"/>
    </source>
</evidence>
<accession>A4JWB3</accession>
<sequence>MGFALVLALNFGISWLNCWSVGGIWQESKALGGWIRLVAWCAAAQSAIGFSSVIGFVAGYALYATGHLPPAAARSAASLWYLVVIVPAIGTGLVLTIQSWIVAFRTRRILDMGIAAYNTFAQVKNMVDAVSGIGEAFSVVGDLFKSDSKDDDGGAIVMLVIGLVAFALAGGVILTAVLIRRYSGRLSLPARAAAA</sequence>
<keyword evidence="1" id="KW-1133">Transmembrane helix</keyword>
<dbReference type="Proteomes" id="UP000002287">
    <property type="component" value="Plasmid pBVIE05"/>
</dbReference>
<dbReference type="HOGENOM" id="CLU_1394067_0_0_4"/>
<organism evidence="2 3">
    <name type="scientific">Burkholderia vietnamiensis (strain G4 / LMG 22486)</name>
    <name type="common">Burkholderia cepacia (strain R1808)</name>
    <dbReference type="NCBI Taxonomy" id="269482"/>
    <lineage>
        <taxon>Bacteria</taxon>
        <taxon>Pseudomonadati</taxon>
        <taxon>Pseudomonadota</taxon>
        <taxon>Betaproteobacteria</taxon>
        <taxon>Burkholderiales</taxon>
        <taxon>Burkholderiaceae</taxon>
        <taxon>Burkholderia</taxon>
        <taxon>Burkholderia cepacia complex</taxon>
    </lineage>
</organism>